<dbReference type="RefSeq" id="WP_125129777.1">
    <property type="nucleotide sequence ID" value="NZ_RHJS01000002.1"/>
</dbReference>
<sequence>MRDHYFDFSEHLYLVTGASSGIGKAISIALSECGARVVLIGRNQTGLEETKTMLHGNDHLIIQKDLADESDYSSLFDTAIEHGGRINGVVHCAGEAPVLPLAMLTREKMEHCMSVNFYALIELSRCLARRKYRADKACILEISSINSLYPDKCQTIYAASKAAANAAVQALALELVKNHIRINAILPGSVDTPMSRQAFIQMGNENREKKISKQILGVTSLEEIVNIALFMMSDLSSAITGRTIFSDGGYINF</sequence>
<comment type="caution">
    <text evidence="2">The sequence shown here is derived from an EMBL/GenBank/DDBJ whole genome shotgun (WGS) entry which is preliminary data.</text>
</comment>
<keyword evidence="3" id="KW-1185">Reference proteome</keyword>
<proteinExistence type="predicted"/>
<dbReference type="Proteomes" id="UP000274920">
    <property type="component" value="Unassembled WGS sequence"/>
</dbReference>
<dbReference type="EMBL" id="RHJS01000002">
    <property type="protein sequence ID" value="RRK34685.1"/>
    <property type="molecule type" value="Genomic_DNA"/>
</dbReference>
<dbReference type="InterPro" id="IPR036291">
    <property type="entry name" value="NAD(P)-bd_dom_sf"/>
</dbReference>
<feature type="domain" description="Ketoreductase" evidence="1">
    <location>
        <begin position="11"/>
        <end position="188"/>
    </location>
</feature>
<dbReference type="Gene3D" id="3.40.50.720">
    <property type="entry name" value="NAD(P)-binding Rossmann-like Domain"/>
    <property type="match status" value="1"/>
</dbReference>
<protein>
    <submittedName>
        <fullName evidence="2">SDR family oxidoreductase</fullName>
    </submittedName>
</protein>
<dbReference type="PANTHER" id="PTHR43975">
    <property type="entry name" value="ZGC:101858"/>
    <property type="match status" value="1"/>
</dbReference>
<dbReference type="InterPro" id="IPR057326">
    <property type="entry name" value="KR_dom"/>
</dbReference>
<dbReference type="InterPro" id="IPR002347">
    <property type="entry name" value="SDR_fam"/>
</dbReference>
<dbReference type="AlphaFoldDB" id="A0A426DPH7"/>
<gene>
    <name evidence="2" type="ORF">EBB54_27610</name>
</gene>
<evidence type="ECO:0000259" key="1">
    <source>
        <dbReference type="SMART" id="SM00822"/>
    </source>
</evidence>
<reference evidence="2" key="1">
    <citation type="submission" date="2018-10" db="EMBL/GenBank/DDBJ databases">
        <title>Schaedlerella arabinophila gen. nov. sp. nov., isolated from the mouse intestinal tract and comparative analysis with the genome of the closely related altered Schaedler flora strain ASF502.</title>
        <authorList>
            <person name="Miyake S."/>
            <person name="Soh M."/>
            <person name="Seedorf H."/>
        </authorList>
    </citation>
    <scope>NUCLEOTIDE SEQUENCE [LARGE SCALE GENOMIC DNA]</scope>
    <source>
        <strain evidence="2">DSM 106076</strain>
    </source>
</reference>
<dbReference type="CDD" id="cd05233">
    <property type="entry name" value="SDR_c"/>
    <property type="match status" value="1"/>
</dbReference>
<accession>A0A426DPH7</accession>
<evidence type="ECO:0000313" key="2">
    <source>
        <dbReference type="EMBL" id="RRK34685.1"/>
    </source>
</evidence>
<name>A0A426DPH7_9FIRM</name>
<dbReference type="SUPFAM" id="SSF51735">
    <property type="entry name" value="NAD(P)-binding Rossmann-fold domains"/>
    <property type="match status" value="1"/>
</dbReference>
<dbReference type="PRINTS" id="PR00081">
    <property type="entry name" value="GDHRDH"/>
</dbReference>
<dbReference type="PANTHER" id="PTHR43975:SF2">
    <property type="entry name" value="EG:BACR7A4.14 PROTEIN-RELATED"/>
    <property type="match status" value="1"/>
</dbReference>
<evidence type="ECO:0000313" key="3">
    <source>
        <dbReference type="Proteomes" id="UP000274920"/>
    </source>
</evidence>
<dbReference type="Pfam" id="PF13561">
    <property type="entry name" value="adh_short_C2"/>
    <property type="match status" value="1"/>
</dbReference>
<organism evidence="2 3">
    <name type="scientific">Schaedlerella arabinosiphila</name>
    <dbReference type="NCBI Taxonomy" id="2044587"/>
    <lineage>
        <taxon>Bacteria</taxon>
        <taxon>Bacillati</taxon>
        <taxon>Bacillota</taxon>
        <taxon>Clostridia</taxon>
        <taxon>Lachnospirales</taxon>
        <taxon>Lachnospiraceae</taxon>
        <taxon>Schaedlerella</taxon>
    </lineage>
</organism>
<dbReference type="SMART" id="SM00822">
    <property type="entry name" value="PKS_KR"/>
    <property type="match status" value="1"/>
</dbReference>